<protein>
    <submittedName>
        <fullName evidence="1">Uncharacterized protein</fullName>
    </submittedName>
</protein>
<reference evidence="1 2" key="1">
    <citation type="submission" date="2016-04" db="EMBL/GenBank/DDBJ databases">
        <authorList>
            <person name="Chen L."/>
            <person name="Zhuang W."/>
            <person name="Wang G."/>
        </authorList>
    </citation>
    <scope>NUCLEOTIDE SEQUENCE [LARGE SCALE GENOMIC DNA]</scope>
    <source>
        <strain evidence="2">GR20</strain>
    </source>
</reference>
<sequence length="73" mass="8366">MEFSITKSQLKSLNGFAVSADDEIANKWLETHSSLYGQGTPHGFNYVQRMTSMGVEHYFSKQAFQLFKMKIIN</sequence>
<accession>A0ABX3NZX3</accession>
<comment type="caution">
    <text evidence="1">The sequence shown here is derived from an EMBL/GenBank/DDBJ whole genome shotgun (WGS) entry which is preliminary data.</text>
</comment>
<name>A0ABX3NZX3_9BACT</name>
<proteinExistence type="predicted"/>
<keyword evidence="2" id="KW-1185">Reference proteome</keyword>
<dbReference type="Proteomes" id="UP000192277">
    <property type="component" value="Unassembled WGS sequence"/>
</dbReference>
<organism evidence="1 2">
    <name type="scientific">Niastella koreensis</name>
    <dbReference type="NCBI Taxonomy" id="354356"/>
    <lineage>
        <taxon>Bacteria</taxon>
        <taxon>Pseudomonadati</taxon>
        <taxon>Bacteroidota</taxon>
        <taxon>Chitinophagia</taxon>
        <taxon>Chitinophagales</taxon>
        <taxon>Chitinophagaceae</taxon>
        <taxon>Niastella</taxon>
    </lineage>
</organism>
<gene>
    <name evidence="1" type="ORF">A4D02_27685</name>
</gene>
<dbReference type="EMBL" id="LWBO01000007">
    <property type="protein sequence ID" value="OQP50213.1"/>
    <property type="molecule type" value="Genomic_DNA"/>
</dbReference>
<dbReference type="RefSeq" id="WP_133055282.1">
    <property type="nucleotide sequence ID" value="NZ_LWBO01000007.1"/>
</dbReference>
<evidence type="ECO:0000313" key="1">
    <source>
        <dbReference type="EMBL" id="OQP50213.1"/>
    </source>
</evidence>
<evidence type="ECO:0000313" key="2">
    <source>
        <dbReference type="Proteomes" id="UP000192277"/>
    </source>
</evidence>